<dbReference type="RefSeq" id="WP_377851713.1">
    <property type="nucleotide sequence ID" value="NZ_JBHLZU010000010.1"/>
</dbReference>
<dbReference type="Proteomes" id="UP001589693">
    <property type="component" value="Unassembled WGS sequence"/>
</dbReference>
<proteinExistence type="predicted"/>
<comment type="caution">
    <text evidence="1">The sequence shown here is derived from an EMBL/GenBank/DDBJ whole genome shotgun (WGS) entry which is preliminary data.</text>
</comment>
<accession>A0ABV5ZUD5</accession>
<keyword evidence="2" id="KW-1185">Reference proteome</keyword>
<organism evidence="1 2">
    <name type="scientific">Allokutzneria oryzae</name>
    <dbReference type="NCBI Taxonomy" id="1378989"/>
    <lineage>
        <taxon>Bacteria</taxon>
        <taxon>Bacillati</taxon>
        <taxon>Actinomycetota</taxon>
        <taxon>Actinomycetes</taxon>
        <taxon>Pseudonocardiales</taxon>
        <taxon>Pseudonocardiaceae</taxon>
        <taxon>Allokutzneria</taxon>
    </lineage>
</organism>
<name>A0ABV5ZUD5_9PSEU</name>
<evidence type="ECO:0000313" key="1">
    <source>
        <dbReference type="EMBL" id="MFB9904505.1"/>
    </source>
</evidence>
<sequence length="65" mass="7010">MAFPSGRILAVLAGRVYLLASDGWDPLASPRPHSARPLKRADAEALCRQLGHPITVLDSVPEADY</sequence>
<protein>
    <submittedName>
        <fullName evidence="1">Uncharacterized protein</fullName>
    </submittedName>
</protein>
<reference evidence="1 2" key="1">
    <citation type="submission" date="2024-09" db="EMBL/GenBank/DDBJ databases">
        <authorList>
            <person name="Sun Q."/>
            <person name="Mori K."/>
        </authorList>
    </citation>
    <scope>NUCLEOTIDE SEQUENCE [LARGE SCALE GENOMIC DNA]</scope>
    <source>
        <strain evidence="1 2">TBRC 7907</strain>
    </source>
</reference>
<dbReference type="EMBL" id="JBHLZU010000010">
    <property type="protein sequence ID" value="MFB9904505.1"/>
    <property type="molecule type" value="Genomic_DNA"/>
</dbReference>
<evidence type="ECO:0000313" key="2">
    <source>
        <dbReference type="Proteomes" id="UP001589693"/>
    </source>
</evidence>
<gene>
    <name evidence="1" type="ORF">ACFFQA_11240</name>
</gene>